<feature type="region of interest" description="Disordered" evidence="1">
    <location>
        <begin position="254"/>
        <end position="445"/>
    </location>
</feature>
<evidence type="ECO:0000256" key="2">
    <source>
        <dbReference type="SAM" id="Phobius"/>
    </source>
</evidence>
<evidence type="ECO:0000256" key="3">
    <source>
        <dbReference type="SAM" id="SignalP"/>
    </source>
</evidence>
<feature type="compositionally biased region" description="Low complexity" evidence="1">
    <location>
        <begin position="479"/>
        <end position="491"/>
    </location>
</feature>
<dbReference type="GO" id="GO:0005737">
    <property type="term" value="C:cytoplasm"/>
    <property type="evidence" value="ECO:0007669"/>
    <property type="project" value="TreeGrafter"/>
</dbReference>
<dbReference type="GeneTree" id="ENSGT00390000008202"/>
<sequence>MVVMSSPVTPLPLTVTVLAALWVGPGRSQPPEPGCDNGKLSLDRDLPADAVHWDCSVFTWPEATQRLPSIDTVYDPEPARQICMDKSIYYNHTIPNSGAYRPVMAESGEYLYCPPQRWLNNLHHGVIVLLYHPCAPVHERLYLSVLARSCLPEYIITSHPQLSKHMPIALVSWGHTLELSTVASLDVCDWLEIQKKTRGRTTGSVSQSRKYNLLLTWQVKQHQQQHTHPEEHSTKTKESVRQCCEHTISSLLKGATEAQPESSRTKEIKNRLKRAAVQETQEKVKGDSKRDNTTQALSFLIKQTDRNILRPTQGVQNSNSTPGPSAGSPPLNRPLSDPSGPKEPSPQSKIQNLNQGFTSRPTAPSTRSTLKSDSIGFEATQPSSKHINPRKPKPSAGTDVFADAVNSEPNNTASPKTLSSRDEGIDSAKHNMKEKNYRKDEITNGGMKDDKIVDIKERELKQKKTYSDTESQHKSKNTSFDSDSKSQSESQAQPQQHPNSKSDQYLPNTQDCDGCKAGEYCECTKDTGSRPQAAVVNKGFPRTPRTDEAVWAAAALGFLLVLLTLSVLHTRLYRNWRTMPSLYWHDPQQDYDSVADVIHRRLRIAKRRRKRGKRQECVLLPSSSSSDERL</sequence>
<evidence type="ECO:0000313" key="4">
    <source>
        <dbReference type="Ensembl" id="ENSMAMP00000004273.1"/>
    </source>
</evidence>
<dbReference type="InParanoid" id="A0A3Q3KSE2"/>
<organism evidence="4 5">
    <name type="scientific">Mastacembelus armatus</name>
    <name type="common">zig-zag eel</name>
    <dbReference type="NCBI Taxonomy" id="205130"/>
    <lineage>
        <taxon>Eukaryota</taxon>
        <taxon>Metazoa</taxon>
        <taxon>Chordata</taxon>
        <taxon>Craniata</taxon>
        <taxon>Vertebrata</taxon>
        <taxon>Euteleostomi</taxon>
        <taxon>Actinopterygii</taxon>
        <taxon>Neopterygii</taxon>
        <taxon>Teleostei</taxon>
        <taxon>Neoteleostei</taxon>
        <taxon>Acanthomorphata</taxon>
        <taxon>Anabantaria</taxon>
        <taxon>Synbranchiformes</taxon>
        <taxon>Mastacembelidae</taxon>
        <taxon>Mastacembelus</taxon>
    </lineage>
</organism>
<keyword evidence="3" id="KW-0732">Signal</keyword>
<evidence type="ECO:0000313" key="5">
    <source>
        <dbReference type="Proteomes" id="UP000261640"/>
    </source>
</evidence>
<keyword evidence="2" id="KW-1133">Transmembrane helix</keyword>
<feature type="compositionally biased region" description="Basic and acidic residues" evidence="1">
    <location>
        <begin position="280"/>
        <end position="292"/>
    </location>
</feature>
<dbReference type="PANTHER" id="PTHR34179:SF1">
    <property type="entry name" value="TUMOR PROTEIN P53-INDUCIBLE PROTEIN 13"/>
    <property type="match status" value="1"/>
</dbReference>
<dbReference type="Ensembl" id="ENSMAMT00000004377.2">
    <property type="protein sequence ID" value="ENSMAMP00000004273.1"/>
    <property type="gene ID" value="ENSMAMG00000002882.2"/>
</dbReference>
<keyword evidence="2" id="KW-0812">Transmembrane</keyword>
<feature type="compositionally biased region" description="Polar residues" evidence="1">
    <location>
        <begin position="313"/>
        <end position="323"/>
    </location>
</feature>
<dbReference type="STRING" id="205130.ENSMAMP00000004273"/>
<feature type="compositionally biased region" description="Polar residues" evidence="1">
    <location>
        <begin position="407"/>
        <end position="418"/>
    </location>
</feature>
<reference evidence="4" key="2">
    <citation type="submission" date="2025-09" db="UniProtKB">
        <authorList>
            <consortium name="Ensembl"/>
        </authorList>
    </citation>
    <scope>IDENTIFICATION</scope>
</reference>
<feature type="region of interest" description="Disordered" evidence="1">
    <location>
        <begin position="463"/>
        <end position="507"/>
    </location>
</feature>
<proteinExistence type="predicted"/>
<dbReference type="PANTHER" id="PTHR34179">
    <property type="entry name" value="TUMOR PROTEIN P53-INDUCIBLE PROTEIN 13"/>
    <property type="match status" value="1"/>
</dbReference>
<protein>
    <submittedName>
        <fullName evidence="4">Tumor protein p53 inducible protein 13</fullName>
    </submittedName>
</protein>
<feature type="compositionally biased region" description="Low complexity" evidence="1">
    <location>
        <begin position="358"/>
        <end position="369"/>
    </location>
</feature>
<name>A0A3Q3KSE2_9TELE</name>
<dbReference type="FunCoup" id="A0A3Q3KSE2">
    <property type="interactions" value="505"/>
</dbReference>
<dbReference type="RefSeq" id="XP_026168634.1">
    <property type="nucleotide sequence ID" value="XM_026312849.2"/>
</dbReference>
<dbReference type="Pfam" id="PF11303">
    <property type="entry name" value="DUF3105"/>
    <property type="match status" value="1"/>
</dbReference>
<dbReference type="OrthoDB" id="5960270at2759"/>
<feature type="transmembrane region" description="Helical" evidence="2">
    <location>
        <begin position="549"/>
        <end position="568"/>
    </location>
</feature>
<feature type="compositionally biased region" description="Basic and acidic residues" evidence="1">
    <location>
        <begin position="419"/>
        <end position="445"/>
    </location>
</feature>
<keyword evidence="5" id="KW-1185">Reference proteome</keyword>
<feature type="compositionally biased region" description="Polar residues" evidence="1">
    <location>
        <begin position="345"/>
        <end position="357"/>
    </location>
</feature>
<reference evidence="4" key="1">
    <citation type="submission" date="2025-08" db="UniProtKB">
        <authorList>
            <consortium name="Ensembl"/>
        </authorList>
    </citation>
    <scope>IDENTIFICATION</scope>
</reference>
<dbReference type="GeneID" id="113133857"/>
<evidence type="ECO:0000256" key="1">
    <source>
        <dbReference type="SAM" id="MobiDB-lite"/>
    </source>
</evidence>
<feature type="chain" id="PRO_5018708852" evidence="3">
    <location>
        <begin position="29"/>
        <end position="630"/>
    </location>
</feature>
<accession>A0A3Q3KSE2</accession>
<dbReference type="CTD" id="90313"/>
<dbReference type="Proteomes" id="UP000261640">
    <property type="component" value="Unplaced"/>
</dbReference>
<feature type="signal peptide" evidence="3">
    <location>
        <begin position="1"/>
        <end position="28"/>
    </location>
</feature>
<dbReference type="AlphaFoldDB" id="A0A3Q3KSE2"/>
<feature type="compositionally biased region" description="Polar residues" evidence="1">
    <location>
        <begin position="492"/>
        <end position="507"/>
    </location>
</feature>
<keyword evidence="2" id="KW-0472">Membrane</keyword>
<dbReference type="InterPro" id="IPR021454">
    <property type="entry name" value="DUF3105"/>
</dbReference>
<feature type="compositionally biased region" description="Basic and acidic residues" evidence="1">
    <location>
        <begin position="463"/>
        <end position="473"/>
    </location>
</feature>